<evidence type="ECO:0000259" key="2">
    <source>
        <dbReference type="Pfam" id="PF13592"/>
    </source>
</evidence>
<evidence type="ECO:0000259" key="1">
    <source>
        <dbReference type="Pfam" id="PF13358"/>
    </source>
</evidence>
<proteinExistence type="predicted"/>
<dbReference type="KEGG" id="fli:Fleli_2325"/>
<dbReference type="GO" id="GO:0003676">
    <property type="term" value="F:nucleic acid binding"/>
    <property type="evidence" value="ECO:0007669"/>
    <property type="project" value="InterPro"/>
</dbReference>
<accession>I4AL63</accession>
<dbReference type="KEGG" id="fli:Fleli_1480"/>
<dbReference type="EMBL" id="CP003345">
    <property type="protein sequence ID" value="AFM04698.1"/>
    <property type="molecule type" value="Genomic_DNA"/>
</dbReference>
<evidence type="ECO:0000313" key="3">
    <source>
        <dbReference type="EMBL" id="AFM03905.1"/>
    </source>
</evidence>
<keyword evidence="5" id="KW-1185">Reference proteome</keyword>
<dbReference type="SUPFAM" id="SSF53098">
    <property type="entry name" value="Ribonuclease H-like"/>
    <property type="match status" value="1"/>
</dbReference>
<dbReference type="eggNOG" id="COG3415">
    <property type="taxonomic scope" value="Bacteria"/>
</dbReference>
<evidence type="ECO:0000313" key="4">
    <source>
        <dbReference type="EMBL" id="AFM04698.1"/>
    </source>
</evidence>
<name>I4AL63_BERLS</name>
<reference evidence="5" key="1">
    <citation type="submission" date="2012-06" db="EMBL/GenBank/DDBJ databases">
        <title>The complete genome of Flexibacter litoralis DSM 6794.</title>
        <authorList>
            <person name="Lucas S."/>
            <person name="Copeland A."/>
            <person name="Lapidus A."/>
            <person name="Glavina del Rio T."/>
            <person name="Dalin E."/>
            <person name="Tice H."/>
            <person name="Bruce D."/>
            <person name="Goodwin L."/>
            <person name="Pitluck S."/>
            <person name="Peters L."/>
            <person name="Ovchinnikova G."/>
            <person name="Lu M."/>
            <person name="Kyrpides N."/>
            <person name="Mavromatis K."/>
            <person name="Ivanova N."/>
            <person name="Brettin T."/>
            <person name="Detter J.C."/>
            <person name="Han C."/>
            <person name="Larimer F."/>
            <person name="Land M."/>
            <person name="Hauser L."/>
            <person name="Markowitz V."/>
            <person name="Cheng J.-F."/>
            <person name="Hugenholtz P."/>
            <person name="Woyke T."/>
            <person name="Wu D."/>
            <person name="Spring S."/>
            <person name="Lang E."/>
            <person name="Kopitz M."/>
            <person name="Brambilla E."/>
            <person name="Klenk H.-P."/>
            <person name="Eisen J.A."/>
        </authorList>
    </citation>
    <scope>NUCLEOTIDE SEQUENCE [LARGE SCALE GENOMIC DNA]</scope>
    <source>
        <strain evidence="5">ATCC 23117 / DSM 6794 / NBRC 15988 / NCIMB 1366 / Sio-4</strain>
    </source>
</reference>
<feature type="domain" description="Winged helix-turn helix" evidence="2">
    <location>
        <begin position="101"/>
        <end position="153"/>
    </location>
</feature>
<dbReference type="InterPro" id="IPR036397">
    <property type="entry name" value="RNaseH_sf"/>
</dbReference>
<evidence type="ECO:0000313" key="5">
    <source>
        <dbReference type="Proteomes" id="UP000006054"/>
    </source>
</evidence>
<dbReference type="InterPro" id="IPR025959">
    <property type="entry name" value="Winged_HTH_dom"/>
</dbReference>
<protein>
    <submittedName>
        <fullName evidence="4">Transposase</fullName>
    </submittedName>
</protein>
<feature type="domain" description="Tc1-like transposase DDE" evidence="1">
    <location>
        <begin position="167"/>
        <end position="309"/>
    </location>
</feature>
<dbReference type="Proteomes" id="UP000006054">
    <property type="component" value="Chromosome"/>
</dbReference>
<dbReference type="Pfam" id="PF13592">
    <property type="entry name" value="HTH_33"/>
    <property type="match status" value="1"/>
</dbReference>
<dbReference type="HOGENOM" id="CLU_056788_0_3_10"/>
<dbReference type="InterPro" id="IPR012337">
    <property type="entry name" value="RNaseH-like_sf"/>
</dbReference>
<dbReference type="NCBIfam" id="NF033545">
    <property type="entry name" value="transpos_IS630"/>
    <property type="match status" value="1"/>
</dbReference>
<organism evidence="4 5">
    <name type="scientific">Bernardetia litoralis (strain ATCC 23117 / DSM 6794 / NBRC 15988 / NCIMB 1366 / Fx l1 / Sio-4)</name>
    <name type="common">Flexibacter litoralis</name>
    <dbReference type="NCBI Taxonomy" id="880071"/>
    <lineage>
        <taxon>Bacteria</taxon>
        <taxon>Pseudomonadati</taxon>
        <taxon>Bacteroidota</taxon>
        <taxon>Cytophagia</taxon>
        <taxon>Cytophagales</taxon>
        <taxon>Bernardetiaceae</taxon>
        <taxon>Bernardetia</taxon>
    </lineage>
</organism>
<dbReference type="AlphaFoldDB" id="I4AL63"/>
<dbReference type="RefSeq" id="WP_014797362.1">
    <property type="nucleotide sequence ID" value="NC_018018.1"/>
</dbReference>
<dbReference type="Gene3D" id="3.30.420.10">
    <property type="entry name" value="Ribonuclease H-like superfamily/Ribonuclease H"/>
    <property type="match status" value="1"/>
</dbReference>
<dbReference type="STRING" id="880071.Fleli_1480"/>
<dbReference type="InterPro" id="IPR047655">
    <property type="entry name" value="Transpos_IS630-like"/>
</dbReference>
<reference evidence="4" key="2">
    <citation type="submission" date="2012-06" db="EMBL/GenBank/DDBJ databases">
        <title>The complete genome of Flexibacter litoralis DSM 6794.</title>
        <authorList>
            <consortium name="US DOE Joint Genome Institute (JGI-PGF)"/>
            <person name="Lucas S."/>
            <person name="Copeland A."/>
            <person name="Lapidus A."/>
            <person name="Glavina del Rio T."/>
            <person name="Dalin E."/>
            <person name="Tice H."/>
            <person name="Bruce D."/>
            <person name="Goodwin L."/>
            <person name="Pitluck S."/>
            <person name="Peters L."/>
            <person name="Ovchinnikova G."/>
            <person name="Lu M."/>
            <person name="Kyrpides N."/>
            <person name="Mavromatis K."/>
            <person name="Ivanova N."/>
            <person name="Brettin T."/>
            <person name="Detter J.C."/>
            <person name="Han C."/>
            <person name="Larimer F."/>
            <person name="Land M."/>
            <person name="Hauser L."/>
            <person name="Markowitz V."/>
            <person name="Cheng J.-F."/>
            <person name="Hugenholtz P."/>
            <person name="Woyke T."/>
            <person name="Wu D."/>
            <person name="Spring S."/>
            <person name="Lang E."/>
            <person name="Kopitz M."/>
            <person name="Brambilla E."/>
            <person name="Klenk H.-P."/>
            <person name="Eisen J.A."/>
        </authorList>
    </citation>
    <scope>NUCLEOTIDE SEQUENCE</scope>
    <source>
        <strain evidence="4">DSM 6794</strain>
    </source>
</reference>
<gene>
    <name evidence="3" type="ordered locus">Fleli_1480</name>
    <name evidence="4" type="ordered locus">Fleli_2325</name>
</gene>
<dbReference type="InterPro" id="IPR038717">
    <property type="entry name" value="Tc1-like_DDE_dom"/>
</dbReference>
<dbReference type="Pfam" id="PF13358">
    <property type="entry name" value="DDE_3"/>
    <property type="match status" value="1"/>
</dbReference>
<dbReference type="EMBL" id="CP003345">
    <property type="protein sequence ID" value="AFM03905.1"/>
    <property type="molecule type" value="Genomic_DNA"/>
</dbReference>
<sequence>MDFKLSIEERFILEESQSTSNKTLYVKITVLLGLDQGLSPSFLSNLLNISLASVYNYRSLYLEKGLDFYLDNRYLGFWGKLDSFQLACLDEELRTTLYKNSSDIAYWIYENFQIEYCSAGLVSLLHRLGFSYKKTKLIPAKANKAAQIDFVEDIESLLERLGEKELLFFCDAVHPQYNTRSNYAWIPKGKEAELKSVSGRQRVNINGVVNIEEPSEIVVYESKTVNTETTIELFTKLLNTYPESEKIYIVCDNASYYKSKAMKYWLETTRIELIYLPPYSPNLNPMERVWKLMRKEIIDYNYYQDFNQFRANVLSFFEYIADYKDKLETLITCRFHTPSSKTNFY</sequence>
<dbReference type="OrthoDB" id="593891at2"/>
<dbReference type="eggNOG" id="COG3335">
    <property type="taxonomic scope" value="Bacteria"/>
</dbReference>